<dbReference type="EMBL" id="JAHESE010000030">
    <property type="protein sequence ID" value="MBT1711164.1"/>
    <property type="molecule type" value="Genomic_DNA"/>
</dbReference>
<dbReference type="InterPro" id="IPR009056">
    <property type="entry name" value="Cyt_c-like_dom"/>
</dbReference>
<evidence type="ECO:0000256" key="3">
    <source>
        <dbReference type="PROSITE-ProRule" id="PRU00433"/>
    </source>
</evidence>
<evidence type="ECO:0000259" key="5">
    <source>
        <dbReference type="PROSITE" id="PS51007"/>
    </source>
</evidence>
<organism evidence="6 7">
    <name type="scientific">Dawidia cretensis</name>
    <dbReference type="NCBI Taxonomy" id="2782350"/>
    <lineage>
        <taxon>Bacteria</taxon>
        <taxon>Pseudomonadati</taxon>
        <taxon>Bacteroidota</taxon>
        <taxon>Cytophagia</taxon>
        <taxon>Cytophagales</taxon>
        <taxon>Chryseotaleaceae</taxon>
        <taxon>Dawidia</taxon>
    </lineage>
</organism>
<dbReference type="GO" id="GO:0046872">
    <property type="term" value="F:metal ion binding"/>
    <property type="evidence" value="ECO:0007669"/>
    <property type="project" value="UniProtKB-KW"/>
</dbReference>
<name>A0AAP2GSD5_9BACT</name>
<dbReference type="InterPro" id="IPR036280">
    <property type="entry name" value="Multihaem_cyt_sf"/>
</dbReference>
<evidence type="ECO:0000256" key="1">
    <source>
        <dbReference type="ARBA" id="ARBA00022723"/>
    </source>
</evidence>
<keyword evidence="4" id="KW-0472">Membrane</keyword>
<dbReference type="Proteomes" id="UP001319080">
    <property type="component" value="Unassembled WGS sequence"/>
</dbReference>
<dbReference type="GO" id="GO:0020037">
    <property type="term" value="F:heme binding"/>
    <property type="evidence" value="ECO:0007669"/>
    <property type="project" value="InterPro"/>
</dbReference>
<protein>
    <recommendedName>
        <fullName evidence="5">Cytochrome c domain-containing protein</fullName>
    </recommendedName>
</protein>
<keyword evidence="4" id="KW-0812">Transmembrane</keyword>
<dbReference type="SUPFAM" id="SSF48695">
    <property type="entry name" value="Multiheme cytochromes"/>
    <property type="match status" value="1"/>
</dbReference>
<feature type="transmembrane region" description="Helical" evidence="4">
    <location>
        <begin position="12"/>
        <end position="30"/>
    </location>
</feature>
<keyword evidence="7" id="KW-1185">Reference proteome</keyword>
<keyword evidence="4" id="KW-1133">Transmembrane helix</keyword>
<reference evidence="6 7" key="1">
    <citation type="submission" date="2021-05" db="EMBL/GenBank/DDBJ databases">
        <title>A Polyphasic approach of four new species of the genus Ohtaekwangia: Ohtaekwangia histidinii sp. nov., Ohtaekwangia cretensis sp. nov., Ohtaekwangia indiensis sp. nov., Ohtaekwangia reichenbachii sp. nov. from diverse environment.</title>
        <authorList>
            <person name="Octaviana S."/>
        </authorList>
    </citation>
    <scope>NUCLEOTIDE SEQUENCE [LARGE SCALE GENOMIC DNA]</scope>
    <source>
        <strain evidence="6 7">PWU5</strain>
    </source>
</reference>
<keyword evidence="3" id="KW-0349">Heme</keyword>
<dbReference type="GO" id="GO:0009055">
    <property type="term" value="F:electron transfer activity"/>
    <property type="evidence" value="ECO:0007669"/>
    <property type="project" value="InterPro"/>
</dbReference>
<dbReference type="RefSeq" id="WP_254086740.1">
    <property type="nucleotide sequence ID" value="NZ_JAHESE010000030.1"/>
</dbReference>
<comment type="caution">
    <text evidence="6">The sequence shown here is derived from an EMBL/GenBank/DDBJ whole genome shotgun (WGS) entry which is preliminary data.</text>
</comment>
<sequence>MDARQPLFTWKYFALNSLIAAALLAFILIACNEDGLAHIDNTVALQPALSGYHIFEGNPSALQPTAGFHPYELSTELFSDYAEKQRLVKVPSGQILGPQQDGLPNFPDGTILVKTFYYFHDKRDTSKGRQLIETRLEIKSGETWSVGTYLWNDAQTDARLVTSGLNKTVNWIDERGNGKVISYHVPSNHECATCHSSDNAIIPIGPKLRNLNTDVSRNGAVVNQLSYFQQQGILGNVDPAQITALPHWQNITYSLEERTRAYLDVNCAHCHRPGGFDGGDRLQLEYTTSLSNTGISGKRDQIIDQLSEGRMPLIGTSVVHEEALELIRSYMKSL</sequence>
<keyword evidence="1 3" id="KW-0479">Metal-binding</keyword>
<gene>
    <name evidence="6" type="ORF">KK062_23170</name>
</gene>
<dbReference type="PROSITE" id="PS51007">
    <property type="entry name" value="CYTC"/>
    <property type="match status" value="1"/>
</dbReference>
<accession>A0AAP2GSD5</accession>
<proteinExistence type="predicted"/>
<evidence type="ECO:0000313" key="7">
    <source>
        <dbReference type="Proteomes" id="UP001319080"/>
    </source>
</evidence>
<feature type="domain" description="Cytochrome c" evidence="5">
    <location>
        <begin position="173"/>
        <end position="334"/>
    </location>
</feature>
<evidence type="ECO:0000313" key="6">
    <source>
        <dbReference type="EMBL" id="MBT1711164.1"/>
    </source>
</evidence>
<evidence type="ECO:0000256" key="2">
    <source>
        <dbReference type="ARBA" id="ARBA00023004"/>
    </source>
</evidence>
<dbReference type="PROSITE" id="PS51257">
    <property type="entry name" value="PROKAR_LIPOPROTEIN"/>
    <property type="match status" value="1"/>
</dbReference>
<keyword evidence="2 3" id="KW-0408">Iron</keyword>
<dbReference type="AlphaFoldDB" id="A0AAP2GSD5"/>
<evidence type="ECO:0000256" key="4">
    <source>
        <dbReference type="SAM" id="Phobius"/>
    </source>
</evidence>